<evidence type="ECO:0000256" key="1">
    <source>
        <dbReference type="ARBA" id="ARBA00004413"/>
    </source>
</evidence>
<evidence type="ECO:0000256" key="11">
    <source>
        <dbReference type="SAM" id="MobiDB-lite"/>
    </source>
</evidence>
<sequence>MKKSTRIQTLVELNARQESSALTSMGLTQQKLQDAQAQIEHLKNYRREYQQKYMQLLSAGTKMGELLEFRSFIEKLDKAILGQEQALIGIEQEAAEKTKHWQTLHHKTDSLQKICTQAKQAELKHEDKREQSAQDERTSRSFRSHLAQRF</sequence>
<dbReference type="Gene3D" id="1.10.287.1700">
    <property type="match status" value="1"/>
</dbReference>
<keyword evidence="8" id="KW-0653">Protein transport</keyword>
<keyword evidence="12" id="KW-0969">Cilium</keyword>
<dbReference type="NCBIfam" id="TIGR02473">
    <property type="entry name" value="flagell_FliJ"/>
    <property type="match status" value="1"/>
</dbReference>
<dbReference type="OrthoDB" id="7063681at2"/>
<evidence type="ECO:0000256" key="4">
    <source>
        <dbReference type="ARBA" id="ARBA00022448"/>
    </source>
</evidence>
<keyword evidence="6" id="KW-0145">Chemotaxis</keyword>
<keyword evidence="5" id="KW-1003">Cell membrane</keyword>
<dbReference type="EMBL" id="LAJX01000099">
    <property type="protein sequence ID" value="KJV06610.1"/>
    <property type="molecule type" value="Genomic_DNA"/>
</dbReference>
<evidence type="ECO:0000256" key="3">
    <source>
        <dbReference type="ARBA" id="ARBA00020392"/>
    </source>
</evidence>
<dbReference type="GO" id="GO:0006935">
    <property type="term" value="P:chemotaxis"/>
    <property type="evidence" value="ECO:0007669"/>
    <property type="project" value="UniProtKB-KW"/>
</dbReference>
<dbReference type="GO" id="GO:0009288">
    <property type="term" value="C:bacterial-type flagellum"/>
    <property type="evidence" value="ECO:0007669"/>
    <property type="project" value="InterPro"/>
</dbReference>
<dbReference type="GO" id="GO:0015031">
    <property type="term" value="P:protein transport"/>
    <property type="evidence" value="ECO:0007669"/>
    <property type="project" value="UniProtKB-KW"/>
</dbReference>
<dbReference type="AlphaFoldDB" id="A0A0F3IIK5"/>
<dbReference type="GO" id="GO:0005886">
    <property type="term" value="C:plasma membrane"/>
    <property type="evidence" value="ECO:0007669"/>
    <property type="project" value="UniProtKB-SubCell"/>
</dbReference>
<dbReference type="GO" id="GO:0071973">
    <property type="term" value="P:bacterial-type flagellum-dependent cell motility"/>
    <property type="evidence" value="ECO:0007669"/>
    <property type="project" value="InterPro"/>
</dbReference>
<reference evidence="13" key="1">
    <citation type="submission" date="2015-03" db="EMBL/GenBank/DDBJ databases">
        <title>Draft genome sequence of a novel methanotroph (Sn10-6) isolated from flooded ricefield rhizosphere in India.</title>
        <authorList>
            <person name="Pandit P.S."/>
            <person name="Pore S.D."/>
            <person name="Arora P."/>
            <person name="Kapse N.G."/>
            <person name="Dhakephalkar P.K."/>
            <person name="Rahalkar M.C."/>
        </authorList>
    </citation>
    <scope>NUCLEOTIDE SEQUENCE [LARGE SCALE GENOMIC DNA]</scope>
    <source>
        <strain evidence="13">Sn10-6</strain>
    </source>
</reference>
<dbReference type="Proteomes" id="UP000033684">
    <property type="component" value="Unassembled WGS sequence"/>
</dbReference>
<keyword evidence="7" id="KW-1005">Bacterial flagellum biogenesis</keyword>
<feature type="region of interest" description="Disordered" evidence="11">
    <location>
        <begin position="121"/>
        <end position="150"/>
    </location>
</feature>
<keyword evidence="12" id="KW-0282">Flagellum</keyword>
<dbReference type="PANTHER" id="PTHR38786:SF1">
    <property type="entry name" value="FLAGELLAR FLIJ PROTEIN"/>
    <property type="match status" value="1"/>
</dbReference>
<comment type="caution">
    <text evidence="12">The sequence shown here is derived from an EMBL/GenBank/DDBJ whole genome shotgun (WGS) entry which is preliminary data.</text>
</comment>
<feature type="compositionally biased region" description="Basic residues" evidence="11">
    <location>
        <begin position="140"/>
        <end position="150"/>
    </location>
</feature>
<dbReference type="InterPro" id="IPR053716">
    <property type="entry name" value="Flag_assembly_chemotaxis_eff"/>
</dbReference>
<keyword evidence="12" id="KW-0966">Cell projection</keyword>
<evidence type="ECO:0000313" key="13">
    <source>
        <dbReference type="Proteomes" id="UP000033684"/>
    </source>
</evidence>
<evidence type="ECO:0000256" key="10">
    <source>
        <dbReference type="ARBA" id="ARBA00023225"/>
    </source>
</evidence>
<evidence type="ECO:0000256" key="2">
    <source>
        <dbReference type="ARBA" id="ARBA00010004"/>
    </source>
</evidence>
<evidence type="ECO:0000256" key="8">
    <source>
        <dbReference type="ARBA" id="ARBA00022927"/>
    </source>
</evidence>
<keyword evidence="10" id="KW-1006">Bacterial flagellum protein export</keyword>
<dbReference type="PANTHER" id="PTHR38786">
    <property type="entry name" value="FLAGELLAR FLIJ PROTEIN"/>
    <property type="match status" value="1"/>
</dbReference>
<keyword evidence="4" id="KW-0813">Transport</keyword>
<evidence type="ECO:0000313" key="12">
    <source>
        <dbReference type="EMBL" id="KJV06610.1"/>
    </source>
</evidence>
<dbReference type="InterPro" id="IPR052570">
    <property type="entry name" value="FliJ"/>
</dbReference>
<keyword evidence="13" id="KW-1185">Reference proteome</keyword>
<accession>A0A0F3IIK5</accession>
<gene>
    <name evidence="12" type="ORF">VZ94_10195</name>
</gene>
<evidence type="ECO:0000256" key="5">
    <source>
        <dbReference type="ARBA" id="ARBA00022475"/>
    </source>
</evidence>
<dbReference type="Pfam" id="PF02050">
    <property type="entry name" value="FliJ"/>
    <property type="match status" value="1"/>
</dbReference>
<evidence type="ECO:0000256" key="7">
    <source>
        <dbReference type="ARBA" id="ARBA00022795"/>
    </source>
</evidence>
<dbReference type="InterPro" id="IPR012823">
    <property type="entry name" value="Flagell_FliJ"/>
</dbReference>
<dbReference type="GO" id="GO:0044781">
    <property type="term" value="P:bacterial-type flagellum organization"/>
    <property type="evidence" value="ECO:0007669"/>
    <property type="project" value="UniProtKB-KW"/>
</dbReference>
<feature type="compositionally biased region" description="Basic and acidic residues" evidence="11">
    <location>
        <begin position="121"/>
        <end position="139"/>
    </location>
</feature>
<dbReference type="RefSeq" id="WP_045779149.1">
    <property type="nucleotide sequence ID" value="NZ_LAJX01000099.1"/>
</dbReference>
<evidence type="ECO:0000256" key="9">
    <source>
        <dbReference type="ARBA" id="ARBA00023136"/>
    </source>
</evidence>
<reference evidence="12 13" key="2">
    <citation type="journal article" date="2016" name="Microb. Ecol.">
        <title>Genome Characteristics of a Novel Type I Methanotroph (Sn10-6) Isolated from a Flooded Indian Rice Field.</title>
        <authorList>
            <person name="Rahalkar M.C."/>
            <person name="Pandit P.S."/>
            <person name="Dhakephalkar P.K."/>
            <person name="Pore S."/>
            <person name="Arora P."/>
            <person name="Kapse N."/>
        </authorList>
    </citation>
    <scope>NUCLEOTIDE SEQUENCE [LARGE SCALE GENOMIC DNA]</scope>
    <source>
        <strain evidence="12 13">Sn10-6</strain>
    </source>
</reference>
<protein>
    <recommendedName>
        <fullName evidence="3">Flagellar FliJ protein</fullName>
    </recommendedName>
</protein>
<organism evidence="12 13">
    <name type="scientific">Methylocucumis oryzae</name>
    <dbReference type="NCBI Taxonomy" id="1632867"/>
    <lineage>
        <taxon>Bacteria</taxon>
        <taxon>Pseudomonadati</taxon>
        <taxon>Pseudomonadota</taxon>
        <taxon>Gammaproteobacteria</taxon>
        <taxon>Methylococcales</taxon>
        <taxon>Methylococcaceae</taxon>
        <taxon>Methylocucumis</taxon>
    </lineage>
</organism>
<keyword evidence="9" id="KW-0472">Membrane</keyword>
<evidence type="ECO:0000256" key="6">
    <source>
        <dbReference type="ARBA" id="ARBA00022500"/>
    </source>
</evidence>
<proteinExistence type="inferred from homology"/>
<name>A0A0F3IIK5_9GAMM</name>
<comment type="similarity">
    <text evidence="2">Belongs to the FliJ family.</text>
</comment>
<comment type="subcellular location">
    <subcellularLocation>
        <location evidence="1">Cell membrane</location>
        <topology evidence="1">Peripheral membrane protein</topology>
        <orientation evidence="1">Cytoplasmic side</orientation>
    </subcellularLocation>
</comment>